<organism evidence="2 3">
    <name type="scientific">Actinomycetospora rhizophila</name>
    <dbReference type="NCBI Taxonomy" id="1416876"/>
    <lineage>
        <taxon>Bacteria</taxon>
        <taxon>Bacillati</taxon>
        <taxon>Actinomycetota</taxon>
        <taxon>Actinomycetes</taxon>
        <taxon>Pseudonocardiales</taxon>
        <taxon>Pseudonocardiaceae</taxon>
        <taxon>Actinomycetospora</taxon>
    </lineage>
</organism>
<gene>
    <name evidence="2" type="ORF">ACFPK1_21155</name>
</gene>
<feature type="region of interest" description="Disordered" evidence="1">
    <location>
        <begin position="48"/>
        <end position="73"/>
    </location>
</feature>
<protein>
    <submittedName>
        <fullName evidence="2">Uncharacterized protein</fullName>
    </submittedName>
</protein>
<name>A0ABV9ZKS0_9PSEU</name>
<sequence>MSPDRDGDTVMDAATTGEVANAAVVAVGELPAPRPEVLARVLEGLRDLPAAPPEPRAAPSGDAPAMPLPRRRS</sequence>
<reference evidence="3" key="1">
    <citation type="journal article" date="2019" name="Int. J. Syst. Evol. Microbiol.">
        <title>The Global Catalogue of Microorganisms (GCM) 10K type strain sequencing project: providing services to taxonomists for standard genome sequencing and annotation.</title>
        <authorList>
            <consortium name="The Broad Institute Genomics Platform"/>
            <consortium name="The Broad Institute Genome Sequencing Center for Infectious Disease"/>
            <person name="Wu L."/>
            <person name="Ma J."/>
        </authorList>
    </citation>
    <scope>NUCLEOTIDE SEQUENCE [LARGE SCALE GENOMIC DNA]</scope>
    <source>
        <strain evidence="3">XZYJ18</strain>
    </source>
</reference>
<evidence type="ECO:0000313" key="2">
    <source>
        <dbReference type="EMBL" id="MFC5140758.1"/>
    </source>
</evidence>
<keyword evidence="3" id="KW-1185">Reference proteome</keyword>
<dbReference type="RefSeq" id="WP_378022925.1">
    <property type="nucleotide sequence ID" value="NZ_JBHSKG010000012.1"/>
</dbReference>
<comment type="caution">
    <text evidence="2">The sequence shown here is derived from an EMBL/GenBank/DDBJ whole genome shotgun (WGS) entry which is preliminary data.</text>
</comment>
<evidence type="ECO:0000313" key="3">
    <source>
        <dbReference type="Proteomes" id="UP001596175"/>
    </source>
</evidence>
<dbReference type="EMBL" id="JBHSKG010000012">
    <property type="protein sequence ID" value="MFC5140758.1"/>
    <property type="molecule type" value="Genomic_DNA"/>
</dbReference>
<accession>A0ABV9ZKS0</accession>
<dbReference type="Proteomes" id="UP001596175">
    <property type="component" value="Unassembled WGS sequence"/>
</dbReference>
<evidence type="ECO:0000256" key="1">
    <source>
        <dbReference type="SAM" id="MobiDB-lite"/>
    </source>
</evidence>
<proteinExistence type="predicted"/>